<dbReference type="InterPro" id="IPR024072">
    <property type="entry name" value="DHFR-like_dom_sf"/>
</dbReference>
<evidence type="ECO:0000259" key="7">
    <source>
        <dbReference type="PROSITE" id="PS51330"/>
    </source>
</evidence>
<dbReference type="PANTHER" id="PTHR48069:SF3">
    <property type="entry name" value="DIHYDROFOLATE REDUCTASE"/>
    <property type="match status" value="1"/>
</dbReference>
<sequence>MKHFARMTKRVHSPDKQNMVLMGRKTWESIPHKFRPLPGRLNGVLSSQIKQQQDSCDKIIFCQNFEDALKAANNQSSEVETVWIIGGHSLYKMALQSEHLHRIYLTKILKEFECDVFFPTFDINQFKLVE</sequence>
<dbReference type="GO" id="GO:0006730">
    <property type="term" value="P:one-carbon metabolic process"/>
    <property type="evidence" value="ECO:0007669"/>
    <property type="project" value="UniProtKB-KW"/>
</dbReference>
<dbReference type="GO" id="GO:0005739">
    <property type="term" value="C:mitochondrion"/>
    <property type="evidence" value="ECO:0007669"/>
    <property type="project" value="TreeGrafter"/>
</dbReference>
<organism evidence="8 9">
    <name type="scientific">Portunus trituberculatus</name>
    <name type="common">Swimming crab</name>
    <name type="synonym">Neptunus trituberculatus</name>
    <dbReference type="NCBI Taxonomy" id="210409"/>
    <lineage>
        <taxon>Eukaryota</taxon>
        <taxon>Metazoa</taxon>
        <taxon>Ecdysozoa</taxon>
        <taxon>Arthropoda</taxon>
        <taxon>Crustacea</taxon>
        <taxon>Multicrustacea</taxon>
        <taxon>Malacostraca</taxon>
        <taxon>Eumalacostraca</taxon>
        <taxon>Eucarida</taxon>
        <taxon>Decapoda</taxon>
        <taxon>Pleocyemata</taxon>
        <taxon>Brachyura</taxon>
        <taxon>Eubrachyura</taxon>
        <taxon>Portunoidea</taxon>
        <taxon>Portunidae</taxon>
        <taxon>Portuninae</taxon>
        <taxon>Portunus</taxon>
    </lineage>
</organism>
<name>A0A5B7IDC5_PORTR</name>
<keyword evidence="4" id="KW-0521">NADP</keyword>
<accession>A0A5B7IDC5</accession>
<dbReference type="Proteomes" id="UP000324222">
    <property type="component" value="Unassembled WGS sequence"/>
</dbReference>
<dbReference type="OrthoDB" id="4664297at2759"/>
<evidence type="ECO:0000313" key="8">
    <source>
        <dbReference type="EMBL" id="MPC78858.1"/>
    </source>
</evidence>
<dbReference type="InterPro" id="IPR001796">
    <property type="entry name" value="DHFR_dom"/>
</dbReference>
<comment type="pathway">
    <text evidence="1">Cofactor biosynthesis; tetrahydrofolate biosynthesis; 5,6,7,8-tetrahydrofolate from 7,8-dihydrofolate: step 1/1.</text>
</comment>
<dbReference type="PANTHER" id="PTHR48069">
    <property type="entry name" value="DIHYDROFOLATE REDUCTASE"/>
    <property type="match status" value="1"/>
</dbReference>
<dbReference type="EC" id="1.5.1.3" evidence="2"/>
<gene>
    <name evidence="8" type="primary">Dhfr</name>
    <name evidence="8" type="ORF">E2C01_073360</name>
</gene>
<evidence type="ECO:0000313" key="9">
    <source>
        <dbReference type="Proteomes" id="UP000324222"/>
    </source>
</evidence>
<keyword evidence="5" id="KW-0560">Oxidoreductase</keyword>
<dbReference type="GO" id="GO:0046654">
    <property type="term" value="P:tetrahydrofolate biosynthetic process"/>
    <property type="evidence" value="ECO:0007669"/>
    <property type="project" value="InterPro"/>
</dbReference>
<dbReference type="GO" id="GO:0004146">
    <property type="term" value="F:dihydrofolate reductase activity"/>
    <property type="evidence" value="ECO:0007669"/>
    <property type="project" value="UniProtKB-EC"/>
</dbReference>
<protein>
    <recommendedName>
        <fullName evidence="2">dihydrofolate reductase</fullName>
        <ecNumber evidence="2">1.5.1.3</ecNumber>
    </recommendedName>
</protein>
<dbReference type="GO" id="GO:0046452">
    <property type="term" value="P:dihydrofolate metabolic process"/>
    <property type="evidence" value="ECO:0007669"/>
    <property type="project" value="TreeGrafter"/>
</dbReference>
<evidence type="ECO:0000256" key="5">
    <source>
        <dbReference type="ARBA" id="ARBA00023002"/>
    </source>
</evidence>
<dbReference type="Pfam" id="PF00186">
    <property type="entry name" value="DHFR_1"/>
    <property type="match status" value="1"/>
</dbReference>
<dbReference type="GO" id="GO:0046655">
    <property type="term" value="P:folic acid metabolic process"/>
    <property type="evidence" value="ECO:0007669"/>
    <property type="project" value="TreeGrafter"/>
</dbReference>
<dbReference type="PRINTS" id="PR00070">
    <property type="entry name" value="DHFR"/>
</dbReference>
<evidence type="ECO:0000256" key="2">
    <source>
        <dbReference type="ARBA" id="ARBA00012856"/>
    </source>
</evidence>
<dbReference type="SUPFAM" id="SSF53597">
    <property type="entry name" value="Dihydrofolate reductase-like"/>
    <property type="match status" value="1"/>
</dbReference>
<dbReference type="AlphaFoldDB" id="A0A5B7IDC5"/>
<evidence type="ECO:0000256" key="4">
    <source>
        <dbReference type="ARBA" id="ARBA00022857"/>
    </source>
</evidence>
<comment type="catalytic activity">
    <reaction evidence="6">
        <text>(6S)-5,6,7,8-tetrahydrofolate + NADP(+) = 7,8-dihydrofolate + NADPH + H(+)</text>
        <dbReference type="Rhea" id="RHEA:15009"/>
        <dbReference type="ChEBI" id="CHEBI:15378"/>
        <dbReference type="ChEBI" id="CHEBI:57451"/>
        <dbReference type="ChEBI" id="CHEBI:57453"/>
        <dbReference type="ChEBI" id="CHEBI:57783"/>
        <dbReference type="ChEBI" id="CHEBI:58349"/>
        <dbReference type="EC" id="1.5.1.3"/>
    </reaction>
</comment>
<keyword evidence="9" id="KW-1185">Reference proteome</keyword>
<dbReference type="InterPro" id="IPR012259">
    <property type="entry name" value="DHFR"/>
</dbReference>
<feature type="domain" description="DHFR" evidence="7">
    <location>
        <begin position="1"/>
        <end position="130"/>
    </location>
</feature>
<dbReference type="Gene3D" id="3.40.430.10">
    <property type="entry name" value="Dihydrofolate Reductase, subunit A"/>
    <property type="match status" value="1"/>
</dbReference>
<evidence type="ECO:0000256" key="6">
    <source>
        <dbReference type="ARBA" id="ARBA00048873"/>
    </source>
</evidence>
<dbReference type="CDD" id="cd00209">
    <property type="entry name" value="DHFR"/>
    <property type="match status" value="1"/>
</dbReference>
<evidence type="ECO:0000256" key="1">
    <source>
        <dbReference type="ARBA" id="ARBA00004903"/>
    </source>
</evidence>
<dbReference type="GO" id="GO:0050661">
    <property type="term" value="F:NADP binding"/>
    <property type="evidence" value="ECO:0007669"/>
    <property type="project" value="InterPro"/>
</dbReference>
<comment type="caution">
    <text evidence="8">The sequence shown here is derived from an EMBL/GenBank/DDBJ whole genome shotgun (WGS) entry which is preliminary data.</text>
</comment>
<dbReference type="PROSITE" id="PS51330">
    <property type="entry name" value="DHFR_2"/>
    <property type="match status" value="1"/>
</dbReference>
<keyword evidence="3" id="KW-0554">One-carbon metabolism</keyword>
<evidence type="ECO:0000256" key="3">
    <source>
        <dbReference type="ARBA" id="ARBA00022563"/>
    </source>
</evidence>
<proteinExistence type="predicted"/>
<dbReference type="EMBL" id="VSRR010049549">
    <property type="protein sequence ID" value="MPC78858.1"/>
    <property type="molecule type" value="Genomic_DNA"/>
</dbReference>
<reference evidence="8 9" key="1">
    <citation type="submission" date="2019-05" db="EMBL/GenBank/DDBJ databases">
        <title>Another draft genome of Portunus trituberculatus and its Hox gene families provides insights of decapod evolution.</title>
        <authorList>
            <person name="Jeong J.-H."/>
            <person name="Song I."/>
            <person name="Kim S."/>
            <person name="Choi T."/>
            <person name="Kim D."/>
            <person name="Ryu S."/>
            <person name="Kim W."/>
        </authorList>
    </citation>
    <scope>NUCLEOTIDE SEQUENCE [LARGE SCALE GENOMIC DNA]</scope>
    <source>
        <tissue evidence="8">Muscle</tissue>
    </source>
</reference>